<evidence type="ECO:0000313" key="4">
    <source>
        <dbReference type="Ensembl" id="ENSELUP00000018190.1"/>
    </source>
</evidence>
<keyword evidence="1" id="KW-0812">Transmembrane</keyword>
<dbReference type="KEGG" id="els:105019073"/>
<keyword evidence="1" id="KW-1133">Transmembrane helix</keyword>
<organism evidence="4 5">
    <name type="scientific">Esox lucius</name>
    <name type="common">Northern pike</name>
    <dbReference type="NCBI Taxonomy" id="8010"/>
    <lineage>
        <taxon>Eukaryota</taxon>
        <taxon>Metazoa</taxon>
        <taxon>Chordata</taxon>
        <taxon>Craniata</taxon>
        <taxon>Vertebrata</taxon>
        <taxon>Euteleostomi</taxon>
        <taxon>Actinopterygii</taxon>
        <taxon>Neopterygii</taxon>
        <taxon>Teleostei</taxon>
        <taxon>Protacanthopterygii</taxon>
        <taxon>Esociformes</taxon>
        <taxon>Esocidae</taxon>
        <taxon>Esox</taxon>
    </lineage>
</organism>
<dbReference type="GO" id="GO:1990782">
    <property type="term" value="F:protein tyrosine kinase binding"/>
    <property type="evidence" value="ECO:0007669"/>
    <property type="project" value="TreeGrafter"/>
</dbReference>
<dbReference type="PANTHER" id="PTHR11422">
    <property type="entry name" value="T-CELL SURFACE GLYCOPROTEIN CD4"/>
    <property type="match status" value="1"/>
</dbReference>
<feature type="chain" id="PRO_5018057758" description="Ig-like domain-containing protein" evidence="2">
    <location>
        <begin position="20"/>
        <end position="482"/>
    </location>
</feature>
<evidence type="ECO:0000313" key="5">
    <source>
        <dbReference type="Proteomes" id="UP000265140"/>
    </source>
</evidence>
<feature type="domain" description="Ig-like" evidence="3">
    <location>
        <begin position="33"/>
        <end position="119"/>
    </location>
</feature>
<dbReference type="RefSeq" id="XP_010883286.1">
    <property type="nucleotide sequence ID" value="XM_010884984.5"/>
</dbReference>
<dbReference type="InterPro" id="IPR013783">
    <property type="entry name" value="Ig-like_fold"/>
</dbReference>
<dbReference type="GO" id="GO:0042289">
    <property type="term" value="F:MHC class II protein binding"/>
    <property type="evidence" value="ECO:0007669"/>
    <property type="project" value="TreeGrafter"/>
</dbReference>
<reference evidence="5" key="1">
    <citation type="journal article" date="2014" name="PLoS ONE">
        <title>The genome and linkage map of the northern pike (Esox lucius): conserved synteny revealed between the salmonid sister group and the Neoteleostei.</title>
        <authorList>
            <person name="Rondeau E.B."/>
            <person name="Minkley D.R."/>
            <person name="Leong J.S."/>
            <person name="Messmer A.M."/>
            <person name="Jantzen J.R."/>
            <person name="von Schalburg K.R."/>
            <person name="Lemon C."/>
            <person name="Bird N.H."/>
            <person name="Koop B.F."/>
        </authorList>
    </citation>
    <scope>NUCLEOTIDE SEQUENCE</scope>
</reference>
<dbReference type="SUPFAM" id="SSF48726">
    <property type="entry name" value="Immunoglobulin"/>
    <property type="match status" value="2"/>
</dbReference>
<dbReference type="GeneID" id="105019073"/>
<feature type="signal peptide" evidence="2">
    <location>
        <begin position="1"/>
        <end position="19"/>
    </location>
</feature>
<feature type="domain" description="Ig-like" evidence="3">
    <location>
        <begin position="138"/>
        <end position="214"/>
    </location>
</feature>
<dbReference type="GO" id="GO:0009897">
    <property type="term" value="C:external side of plasma membrane"/>
    <property type="evidence" value="ECO:0007669"/>
    <property type="project" value="TreeGrafter"/>
</dbReference>
<dbReference type="InterPro" id="IPR003599">
    <property type="entry name" value="Ig_sub"/>
</dbReference>
<dbReference type="InterPro" id="IPR013106">
    <property type="entry name" value="Ig_V-set"/>
</dbReference>
<dbReference type="InterPro" id="IPR036179">
    <property type="entry name" value="Ig-like_dom_sf"/>
</dbReference>
<evidence type="ECO:0000256" key="1">
    <source>
        <dbReference type="SAM" id="Phobius"/>
    </source>
</evidence>
<proteinExistence type="predicted"/>
<dbReference type="PROSITE" id="PS50835">
    <property type="entry name" value="IG_LIKE"/>
    <property type="match status" value="3"/>
</dbReference>
<feature type="domain" description="Ig-like" evidence="3">
    <location>
        <begin position="221"/>
        <end position="301"/>
    </location>
</feature>
<dbReference type="Gene3D" id="2.60.40.10">
    <property type="entry name" value="Immunoglobulins"/>
    <property type="match status" value="2"/>
</dbReference>
<keyword evidence="1" id="KW-0472">Membrane</keyword>
<dbReference type="SMART" id="SM00408">
    <property type="entry name" value="IGc2"/>
    <property type="match status" value="2"/>
</dbReference>
<accession>A0A3P8YNM3</accession>
<dbReference type="Proteomes" id="UP000265140">
    <property type="component" value="Chromosome 20"/>
</dbReference>
<reference evidence="4" key="2">
    <citation type="submission" date="2020-02" db="EMBL/GenBank/DDBJ databases">
        <title>Esox lucius (northern pike) genome, fEsoLuc1, primary haplotype.</title>
        <authorList>
            <person name="Myers G."/>
            <person name="Karagic N."/>
            <person name="Meyer A."/>
            <person name="Pippel M."/>
            <person name="Reichard M."/>
            <person name="Winkler S."/>
            <person name="Tracey A."/>
            <person name="Sims Y."/>
            <person name="Howe K."/>
            <person name="Rhie A."/>
            <person name="Formenti G."/>
            <person name="Durbin R."/>
            <person name="Fedrigo O."/>
            <person name="Jarvis E.D."/>
        </authorList>
    </citation>
    <scope>NUCLEOTIDE SEQUENCE [LARGE SCALE GENOMIC DNA]</scope>
</reference>
<dbReference type="PANTHER" id="PTHR11422:SF12">
    <property type="entry name" value="MICROFIBRIL-ASSOCIATED GLYCOPROTEIN 3"/>
    <property type="match status" value="1"/>
</dbReference>
<name>A0A3P8YNM3_ESOLU</name>
<sequence length="482" mass="52902">MWQFIVFWGMSLLARGGWCQCQSGYSEVYAEAGSQAALPCVCRPSSLSAAVVHWSRDSKGTLWRKSRSGLEYRGSGAKRVQIPHSQVGAGEYTMYINNVSREDGGNYTCTVLDREKSISQKVLLRVIKVSISPQAPLESINIKIFCSVHPWPAGVTVSWKLNEEMVNPEGSGYALRTTQVGVLEGKASASMAGNWSCVISSHGKKQGNSSAALTVRGIVSPSGDSVKVYAEVGSAVTLPCVFSHGLTPLHSVWEKLDTLGSVLPLSPSFKQSTLPSLPPWDVSVHIEEVRQEDGGRYRCSAIVEGRLMAREMQLVTAHVLVNEPSTQKASFTLTCHLSNASGVIDYDWVRVNPNNSNSTQSVSSIQTGKDLRISRVIDSYTDQWVCRFHGKQGVLGNATFHLPQMSGLMGEAEPEASSIKVVVVSLGFCLLVLLLVLVQMYKNHRRRKMILQYPALETIVHSTANEREDRERNQVKADQMSK</sequence>
<dbReference type="OMA" id="LWVAPVE"/>
<dbReference type="Ensembl" id="ENSELUT00000028087.3">
    <property type="protein sequence ID" value="ENSELUP00000018190.1"/>
    <property type="gene ID" value="ENSELUG00000000712.3"/>
</dbReference>
<feature type="transmembrane region" description="Helical" evidence="1">
    <location>
        <begin position="421"/>
        <end position="441"/>
    </location>
</feature>
<dbReference type="AlphaFoldDB" id="A0A3P8YNM3"/>
<dbReference type="InterPro" id="IPR007110">
    <property type="entry name" value="Ig-like_dom"/>
</dbReference>
<reference evidence="4" key="4">
    <citation type="submission" date="2025-09" db="UniProtKB">
        <authorList>
            <consortium name="Ensembl"/>
        </authorList>
    </citation>
    <scope>IDENTIFICATION</scope>
</reference>
<dbReference type="GO" id="GO:0042110">
    <property type="term" value="P:T cell activation"/>
    <property type="evidence" value="ECO:0007669"/>
    <property type="project" value="TreeGrafter"/>
</dbReference>
<keyword evidence="2" id="KW-0732">Signal</keyword>
<protein>
    <recommendedName>
        <fullName evidence="3">Ig-like domain-containing protein</fullName>
    </recommendedName>
</protein>
<dbReference type="InParanoid" id="A0A3P8YNM3"/>
<dbReference type="Pfam" id="PF07686">
    <property type="entry name" value="V-set"/>
    <property type="match status" value="1"/>
</dbReference>
<dbReference type="GO" id="GO:0070374">
    <property type="term" value="P:positive regulation of ERK1 and ERK2 cascade"/>
    <property type="evidence" value="ECO:0007669"/>
    <property type="project" value="TreeGrafter"/>
</dbReference>
<dbReference type="SMART" id="SM00409">
    <property type="entry name" value="IG"/>
    <property type="match status" value="4"/>
</dbReference>
<dbReference type="Bgee" id="ENSELUG00000000712">
    <property type="expression patterns" value="Expressed in head kidney"/>
</dbReference>
<dbReference type="GO" id="GO:0035723">
    <property type="term" value="P:interleukin-15-mediated signaling pathway"/>
    <property type="evidence" value="ECO:0007669"/>
    <property type="project" value="TreeGrafter"/>
</dbReference>
<dbReference type="OrthoDB" id="9937043at2759"/>
<dbReference type="GeneTree" id="ENSGT01050000245031"/>
<evidence type="ECO:0000259" key="3">
    <source>
        <dbReference type="PROSITE" id="PS50835"/>
    </source>
</evidence>
<evidence type="ECO:0000256" key="2">
    <source>
        <dbReference type="SAM" id="SignalP"/>
    </source>
</evidence>
<reference evidence="4" key="3">
    <citation type="submission" date="2025-08" db="UniProtKB">
        <authorList>
            <consortium name="Ensembl"/>
        </authorList>
    </citation>
    <scope>IDENTIFICATION</scope>
</reference>
<dbReference type="GO" id="GO:0045121">
    <property type="term" value="C:membrane raft"/>
    <property type="evidence" value="ECO:0007669"/>
    <property type="project" value="TreeGrafter"/>
</dbReference>
<keyword evidence="5" id="KW-1185">Reference proteome</keyword>
<dbReference type="InterPro" id="IPR003598">
    <property type="entry name" value="Ig_sub2"/>
</dbReference>